<keyword evidence="4" id="KW-1185">Reference proteome</keyword>
<proteinExistence type="predicted"/>
<dbReference type="Proteomes" id="UP000230605">
    <property type="component" value="Chromosome 8"/>
</dbReference>
<evidence type="ECO:0000313" key="3">
    <source>
        <dbReference type="Proteomes" id="UP000230605"/>
    </source>
</evidence>
<dbReference type="Proteomes" id="UP001302367">
    <property type="component" value="Chromosome 8"/>
</dbReference>
<evidence type="ECO:0000313" key="4">
    <source>
        <dbReference type="Proteomes" id="UP001302367"/>
    </source>
</evidence>
<reference evidence="1 3" key="1">
    <citation type="submission" date="2015-10" db="EMBL/GenBank/DDBJ databases">
        <title>The cercosporin biosynthetic gene cluster was horizontally transferred to several fungal lineages and shown to be expanded in Cercospora beticola based on microsynteny with recipient genomes.</title>
        <authorList>
            <person name="De Jonge R."/>
            <person name="Ebert M.K."/>
            <person name="Suttle J.C."/>
            <person name="Jurick Ii W.M."/>
            <person name="Secor G.A."/>
            <person name="Thomma B.P."/>
            <person name="Van De Peer Y."/>
            <person name="Bolton M.D."/>
        </authorList>
    </citation>
    <scope>NUCLEOTIDE SEQUENCE [LARGE SCALE GENOMIC DNA]</scope>
    <source>
        <strain evidence="1 3">09-40</strain>
    </source>
</reference>
<organism evidence="1 3">
    <name type="scientific">Cercospora beticola</name>
    <name type="common">Sugarbeet leaf spot fungus</name>
    <dbReference type="NCBI Taxonomy" id="122368"/>
    <lineage>
        <taxon>Eukaryota</taxon>
        <taxon>Fungi</taxon>
        <taxon>Dikarya</taxon>
        <taxon>Ascomycota</taxon>
        <taxon>Pezizomycotina</taxon>
        <taxon>Dothideomycetes</taxon>
        <taxon>Dothideomycetidae</taxon>
        <taxon>Mycosphaerellales</taxon>
        <taxon>Mycosphaerellaceae</taxon>
        <taxon>Cercospora</taxon>
    </lineage>
</organism>
<dbReference type="EMBL" id="LKMD01000103">
    <property type="protein sequence ID" value="PIA96107.1"/>
    <property type="molecule type" value="Genomic_DNA"/>
</dbReference>
<evidence type="ECO:0000313" key="1">
    <source>
        <dbReference type="EMBL" id="PIA96107.1"/>
    </source>
</evidence>
<protein>
    <submittedName>
        <fullName evidence="1">Uncharacterized protein</fullName>
    </submittedName>
</protein>
<dbReference type="AlphaFoldDB" id="A0A2G5HU85"/>
<accession>A0A2G5HU85</accession>
<reference evidence="2 4" key="2">
    <citation type="submission" date="2023-09" db="EMBL/GenBank/DDBJ databases">
        <title>Complete-Gapless Cercospora beticola genome.</title>
        <authorList>
            <person name="Wyatt N.A."/>
            <person name="Spanner R.E."/>
            <person name="Bolton M.D."/>
        </authorList>
    </citation>
    <scope>NUCLEOTIDE SEQUENCE [LARGE SCALE GENOMIC DNA]</scope>
    <source>
        <strain evidence="2">Cb09-40</strain>
    </source>
</reference>
<gene>
    <name evidence="1" type="ORF">CB0940_10632</name>
    <name evidence="2" type="ORF">RHO25_012019</name>
</gene>
<sequence>MPVPLHPFFSSSALIATLYPVPVPIGVEEGECIAVFTNWIFLGHEPDYKELALKWYNVHGCEETVEQLFGWIGLGATAAGASSGPMAYESYMLLMRLAVLGTGFHVDRVAMASKSMDKLFVGTNNTLDASRSELYSDHFTLTRILEPLCENRTAASVLTALIKDKQDRGNATQATERGLKGAQEVFIKPEVTTEAQQRSK</sequence>
<name>A0A2G5HU85_CERBT</name>
<evidence type="ECO:0000313" key="2">
    <source>
        <dbReference type="EMBL" id="WPB07358.1"/>
    </source>
</evidence>
<dbReference type="EMBL" id="CP134191">
    <property type="protein sequence ID" value="WPB07358.1"/>
    <property type="molecule type" value="Genomic_DNA"/>
</dbReference>